<dbReference type="Pfam" id="PF01527">
    <property type="entry name" value="HTH_Tnp_1"/>
    <property type="match status" value="1"/>
</dbReference>
<dbReference type="GO" id="GO:0004803">
    <property type="term" value="F:transposase activity"/>
    <property type="evidence" value="ECO:0007669"/>
    <property type="project" value="InterPro"/>
</dbReference>
<dbReference type="InterPro" id="IPR002514">
    <property type="entry name" value="Transposase_8"/>
</dbReference>
<evidence type="ECO:0000313" key="1">
    <source>
        <dbReference type="EMBL" id="MDQ0910451.1"/>
    </source>
</evidence>
<dbReference type="AlphaFoldDB" id="A0AAW8FMT7"/>
<sequence>MAEQRRKFEPEFLEGAVRIAMETGKPVAQVAGDPGVGEGSLGT</sequence>
<dbReference type="Proteomes" id="UP001234216">
    <property type="component" value="Unassembled WGS sequence"/>
</dbReference>
<proteinExistence type="predicted"/>
<dbReference type="GO" id="GO:0003677">
    <property type="term" value="F:DNA binding"/>
    <property type="evidence" value="ECO:0007669"/>
    <property type="project" value="InterPro"/>
</dbReference>
<organism evidence="1 2">
    <name type="scientific">Streptomyces canus</name>
    <dbReference type="NCBI Taxonomy" id="58343"/>
    <lineage>
        <taxon>Bacteria</taxon>
        <taxon>Bacillati</taxon>
        <taxon>Actinomycetota</taxon>
        <taxon>Actinomycetes</taxon>
        <taxon>Kitasatosporales</taxon>
        <taxon>Streptomycetaceae</taxon>
        <taxon>Streptomyces</taxon>
        <taxon>Streptomyces aurantiacus group</taxon>
    </lineage>
</organism>
<gene>
    <name evidence="1" type="ORF">QFZ22_006436</name>
</gene>
<dbReference type="GO" id="GO:0006313">
    <property type="term" value="P:DNA transposition"/>
    <property type="evidence" value="ECO:0007669"/>
    <property type="project" value="InterPro"/>
</dbReference>
<comment type="caution">
    <text evidence="1">The sequence shown here is derived from an EMBL/GenBank/DDBJ whole genome shotgun (WGS) entry which is preliminary data.</text>
</comment>
<dbReference type="RefSeq" id="WP_306981108.1">
    <property type="nucleotide sequence ID" value="NZ_JAUSYQ010000002.1"/>
</dbReference>
<protein>
    <submittedName>
        <fullName evidence="1">Transposase-like protein</fullName>
    </submittedName>
</protein>
<reference evidence="1" key="1">
    <citation type="submission" date="2023-07" db="EMBL/GenBank/DDBJ databases">
        <title>Comparative genomics of wheat-associated soil bacteria to identify genetic determinants of phenazine resistance.</title>
        <authorList>
            <person name="Mouncey N."/>
        </authorList>
    </citation>
    <scope>NUCLEOTIDE SEQUENCE</scope>
    <source>
        <strain evidence="1">V4I22</strain>
    </source>
</reference>
<name>A0AAW8FMT7_9ACTN</name>
<dbReference type="EMBL" id="JAUSZV010000005">
    <property type="protein sequence ID" value="MDQ0910451.1"/>
    <property type="molecule type" value="Genomic_DNA"/>
</dbReference>
<evidence type="ECO:0000313" key="2">
    <source>
        <dbReference type="Proteomes" id="UP001234216"/>
    </source>
</evidence>
<accession>A0AAW8FMT7</accession>